<dbReference type="InterPro" id="IPR004839">
    <property type="entry name" value="Aminotransferase_I/II_large"/>
</dbReference>
<dbReference type="Gene3D" id="3.90.1150.10">
    <property type="entry name" value="Aspartate Aminotransferase, domain 1"/>
    <property type="match status" value="1"/>
</dbReference>
<protein>
    <recommendedName>
        <fullName evidence="5">8-amino-7-oxononanoate synthase</fullName>
        <ecNumber evidence="5">2.3.1.47</ecNumber>
    </recommendedName>
    <alternativeName>
        <fullName evidence="9">7-keto-8-amino-pelargonic acid synthase</fullName>
    </alternativeName>
    <alternativeName>
        <fullName evidence="10">8-amino-7-ketopelargonate synthase</fullName>
    </alternativeName>
</protein>
<evidence type="ECO:0000256" key="8">
    <source>
        <dbReference type="ARBA" id="ARBA00022898"/>
    </source>
</evidence>
<comment type="similarity">
    <text evidence="3">Belongs to the class-II pyridoxal-phosphate-dependent aminotransferase family. BioF subfamily.</text>
</comment>
<evidence type="ECO:0000256" key="1">
    <source>
        <dbReference type="ARBA" id="ARBA00001933"/>
    </source>
</evidence>
<keyword evidence="15" id="KW-1185">Reference proteome</keyword>
<evidence type="ECO:0000313" key="14">
    <source>
        <dbReference type="EMBL" id="MFD2232996.1"/>
    </source>
</evidence>
<dbReference type="Gene3D" id="3.40.640.10">
    <property type="entry name" value="Type I PLP-dependent aspartate aminotransferase-like (Major domain)"/>
    <property type="match status" value="1"/>
</dbReference>
<sequence>MHGLDALAAAALDRLAAAGRKRSLTPVERLPGGRVRRHGRELVDFSSNDYLGLSHHPALIERARAWAAEYGTGAGASRLVSGHLAAYQAVEARIARAKGSEAALVLVSGWQANASVLAALLDRALWEAEPLVFADRLIHASLHAGLTLAGARARRYRHDDLDHLETLLAAAAAESPGAPRVIVSETVFSMDGDVSDVGRLAAIAARWNALLYLDEAHATGVMGAGGFGLTPGHGVDLAMGTFSKGMGSFGAYVGCSAVLADYLVNRASGLIYATALPPPVLGAIDAAVELVPTLGPERARLAAHAARLRAGLQAAGLDTGPSASQIVPVILGDEARTLAVAAALEREGVLAVAIRPPTVPPGTSRIRFALSAAHTTDDIDRLIDLVPRAVEETR</sequence>
<dbReference type="SUPFAM" id="SSF53383">
    <property type="entry name" value="PLP-dependent transferases"/>
    <property type="match status" value="1"/>
</dbReference>
<comment type="cofactor">
    <cofactor evidence="1 12">
        <name>pyridoxal 5'-phosphate</name>
        <dbReference type="ChEBI" id="CHEBI:597326"/>
    </cofactor>
</comment>
<evidence type="ECO:0000313" key="15">
    <source>
        <dbReference type="Proteomes" id="UP001597296"/>
    </source>
</evidence>
<dbReference type="InterPro" id="IPR050087">
    <property type="entry name" value="AON_synthase_class-II"/>
</dbReference>
<organism evidence="14 15">
    <name type="scientific">Phaeospirillum tilakii</name>
    <dbReference type="NCBI Taxonomy" id="741673"/>
    <lineage>
        <taxon>Bacteria</taxon>
        <taxon>Pseudomonadati</taxon>
        <taxon>Pseudomonadota</taxon>
        <taxon>Alphaproteobacteria</taxon>
        <taxon>Rhodospirillales</taxon>
        <taxon>Rhodospirillaceae</taxon>
        <taxon>Phaeospirillum</taxon>
    </lineage>
</organism>
<dbReference type="InterPro" id="IPR001917">
    <property type="entry name" value="Aminotrans_II_pyridoxalP_BS"/>
</dbReference>
<accession>A0ABW5C7U9</accession>
<evidence type="ECO:0000256" key="4">
    <source>
        <dbReference type="ARBA" id="ARBA00011738"/>
    </source>
</evidence>
<evidence type="ECO:0000256" key="12">
    <source>
        <dbReference type="RuleBase" id="RU003693"/>
    </source>
</evidence>
<evidence type="ECO:0000256" key="10">
    <source>
        <dbReference type="ARBA" id="ARBA00033381"/>
    </source>
</evidence>
<dbReference type="PANTHER" id="PTHR13693:SF100">
    <property type="entry name" value="8-AMINO-7-OXONONANOATE SYNTHASE"/>
    <property type="match status" value="1"/>
</dbReference>
<comment type="subunit">
    <text evidence="4">Homodimer.</text>
</comment>
<comment type="caution">
    <text evidence="14">The sequence shown here is derived from an EMBL/GenBank/DDBJ whole genome shotgun (WGS) entry which is preliminary data.</text>
</comment>
<dbReference type="EC" id="2.3.1.47" evidence="5"/>
<feature type="domain" description="Aminotransferase class I/classII large" evidence="13">
    <location>
        <begin position="41"/>
        <end position="384"/>
    </location>
</feature>
<gene>
    <name evidence="14" type="ORF">ACFSNB_04175</name>
</gene>
<reference evidence="15" key="1">
    <citation type="journal article" date="2019" name="Int. J. Syst. Evol. Microbiol.">
        <title>The Global Catalogue of Microorganisms (GCM) 10K type strain sequencing project: providing services to taxonomists for standard genome sequencing and annotation.</title>
        <authorList>
            <consortium name="The Broad Institute Genomics Platform"/>
            <consortium name="The Broad Institute Genome Sequencing Center for Infectious Disease"/>
            <person name="Wu L."/>
            <person name="Ma J."/>
        </authorList>
    </citation>
    <scope>NUCLEOTIDE SEQUENCE [LARGE SCALE GENOMIC DNA]</scope>
    <source>
        <strain evidence="15">KCTC 15012</strain>
    </source>
</reference>
<dbReference type="PANTHER" id="PTHR13693">
    <property type="entry name" value="CLASS II AMINOTRANSFERASE/8-AMINO-7-OXONONANOATE SYNTHASE"/>
    <property type="match status" value="1"/>
</dbReference>
<name>A0ABW5C7U9_9PROT</name>
<evidence type="ECO:0000259" key="13">
    <source>
        <dbReference type="Pfam" id="PF00155"/>
    </source>
</evidence>
<dbReference type="GO" id="GO:0008483">
    <property type="term" value="F:transaminase activity"/>
    <property type="evidence" value="ECO:0007669"/>
    <property type="project" value="UniProtKB-KW"/>
</dbReference>
<evidence type="ECO:0000256" key="5">
    <source>
        <dbReference type="ARBA" id="ARBA00013187"/>
    </source>
</evidence>
<proteinExistence type="inferred from homology"/>
<evidence type="ECO:0000256" key="2">
    <source>
        <dbReference type="ARBA" id="ARBA00004746"/>
    </source>
</evidence>
<dbReference type="EMBL" id="JBHUIY010000005">
    <property type="protein sequence ID" value="MFD2232996.1"/>
    <property type="molecule type" value="Genomic_DNA"/>
</dbReference>
<keyword evidence="14" id="KW-0032">Aminotransferase</keyword>
<evidence type="ECO:0000256" key="6">
    <source>
        <dbReference type="ARBA" id="ARBA00022679"/>
    </source>
</evidence>
<evidence type="ECO:0000256" key="11">
    <source>
        <dbReference type="ARBA" id="ARBA00047715"/>
    </source>
</evidence>
<keyword evidence="8 12" id="KW-0663">Pyridoxal phosphate</keyword>
<dbReference type="PROSITE" id="PS00599">
    <property type="entry name" value="AA_TRANSFER_CLASS_2"/>
    <property type="match status" value="1"/>
</dbReference>
<dbReference type="InterPro" id="IPR015421">
    <property type="entry name" value="PyrdxlP-dep_Trfase_major"/>
</dbReference>
<evidence type="ECO:0000256" key="9">
    <source>
        <dbReference type="ARBA" id="ARBA00032610"/>
    </source>
</evidence>
<keyword evidence="7" id="KW-0093">Biotin biosynthesis</keyword>
<comment type="pathway">
    <text evidence="2">Cofactor biosynthesis; biotin biosynthesis.</text>
</comment>
<comment type="catalytic activity">
    <reaction evidence="11">
        <text>6-carboxyhexanoyl-[ACP] + L-alanine + H(+) = (8S)-8-amino-7-oxononanoate + holo-[ACP] + CO2</text>
        <dbReference type="Rhea" id="RHEA:42288"/>
        <dbReference type="Rhea" id="RHEA-COMP:9685"/>
        <dbReference type="Rhea" id="RHEA-COMP:9955"/>
        <dbReference type="ChEBI" id="CHEBI:15378"/>
        <dbReference type="ChEBI" id="CHEBI:16526"/>
        <dbReference type="ChEBI" id="CHEBI:57972"/>
        <dbReference type="ChEBI" id="CHEBI:64479"/>
        <dbReference type="ChEBI" id="CHEBI:78846"/>
        <dbReference type="ChEBI" id="CHEBI:149468"/>
        <dbReference type="EC" id="2.3.1.47"/>
    </reaction>
</comment>
<dbReference type="InterPro" id="IPR015424">
    <property type="entry name" value="PyrdxlP-dep_Trfase"/>
</dbReference>
<dbReference type="Proteomes" id="UP001597296">
    <property type="component" value="Unassembled WGS sequence"/>
</dbReference>
<dbReference type="InterPro" id="IPR015422">
    <property type="entry name" value="PyrdxlP-dep_Trfase_small"/>
</dbReference>
<evidence type="ECO:0000256" key="3">
    <source>
        <dbReference type="ARBA" id="ARBA00010008"/>
    </source>
</evidence>
<keyword evidence="6" id="KW-0808">Transferase</keyword>
<evidence type="ECO:0000256" key="7">
    <source>
        <dbReference type="ARBA" id="ARBA00022756"/>
    </source>
</evidence>
<dbReference type="Pfam" id="PF00155">
    <property type="entry name" value="Aminotran_1_2"/>
    <property type="match status" value="1"/>
</dbReference>
<dbReference type="RefSeq" id="WP_377314780.1">
    <property type="nucleotide sequence ID" value="NZ_JBHUIY010000005.1"/>
</dbReference>